<dbReference type="InterPro" id="IPR013527">
    <property type="entry name" value="YicC-like_N"/>
</dbReference>
<dbReference type="OrthoDB" id="9771229at2"/>
<dbReference type="EMBL" id="CP018632">
    <property type="protein sequence ID" value="ASJ70468.1"/>
    <property type="molecule type" value="Genomic_DNA"/>
</dbReference>
<organism evidence="8 9">
    <name type="scientific">Granulosicoccus antarcticus IMCC3135</name>
    <dbReference type="NCBI Taxonomy" id="1192854"/>
    <lineage>
        <taxon>Bacteria</taxon>
        <taxon>Pseudomonadati</taxon>
        <taxon>Pseudomonadota</taxon>
        <taxon>Gammaproteobacteria</taxon>
        <taxon>Chromatiales</taxon>
        <taxon>Granulosicoccaceae</taxon>
        <taxon>Granulosicoccus</taxon>
    </lineage>
</organism>
<dbReference type="InterPro" id="IPR013551">
    <property type="entry name" value="YicC-like_C"/>
</dbReference>
<accession>A0A2Z2NKS1</accession>
<name>A0A2Z2NKS1_9GAMM</name>
<evidence type="ECO:0000259" key="6">
    <source>
        <dbReference type="Pfam" id="PF03755"/>
    </source>
</evidence>
<gene>
    <name evidence="8" type="ORF">IMCC3135_01745</name>
</gene>
<evidence type="ECO:0000256" key="1">
    <source>
        <dbReference type="ARBA" id="ARBA00001968"/>
    </source>
</evidence>
<feature type="domain" description="Endoribonuclease YicC-like C-terminal" evidence="7">
    <location>
        <begin position="172"/>
        <end position="288"/>
    </location>
</feature>
<dbReference type="GO" id="GO:0016787">
    <property type="term" value="F:hydrolase activity"/>
    <property type="evidence" value="ECO:0007669"/>
    <property type="project" value="UniProtKB-KW"/>
</dbReference>
<protein>
    <recommendedName>
        <fullName evidence="10">YicC family protein</fullName>
    </recommendedName>
</protein>
<evidence type="ECO:0000256" key="5">
    <source>
        <dbReference type="ARBA" id="ARBA00035648"/>
    </source>
</evidence>
<dbReference type="InterPro" id="IPR005229">
    <property type="entry name" value="YicC/YloC-like"/>
</dbReference>
<comment type="similarity">
    <text evidence="5">Belongs to the YicC/YloC family.</text>
</comment>
<keyword evidence="4" id="KW-0378">Hydrolase</keyword>
<evidence type="ECO:0000256" key="4">
    <source>
        <dbReference type="ARBA" id="ARBA00022801"/>
    </source>
</evidence>
<dbReference type="Proteomes" id="UP000250079">
    <property type="component" value="Chromosome"/>
</dbReference>
<proteinExistence type="inferred from homology"/>
<dbReference type="NCBIfam" id="TIGR00255">
    <property type="entry name" value="YicC/YloC family endoribonuclease"/>
    <property type="match status" value="1"/>
</dbReference>
<keyword evidence="3" id="KW-0255">Endonuclease</keyword>
<dbReference type="Pfam" id="PF03755">
    <property type="entry name" value="YicC-like_N"/>
    <property type="match status" value="1"/>
</dbReference>
<evidence type="ECO:0000256" key="3">
    <source>
        <dbReference type="ARBA" id="ARBA00022759"/>
    </source>
</evidence>
<dbReference type="AlphaFoldDB" id="A0A2Z2NKS1"/>
<comment type="cofactor">
    <cofactor evidence="1">
        <name>a divalent metal cation</name>
        <dbReference type="ChEBI" id="CHEBI:60240"/>
    </cofactor>
</comment>
<dbReference type="GO" id="GO:0004521">
    <property type="term" value="F:RNA endonuclease activity"/>
    <property type="evidence" value="ECO:0007669"/>
    <property type="project" value="InterPro"/>
</dbReference>
<keyword evidence="9" id="KW-1185">Reference proteome</keyword>
<evidence type="ECO:0000259" key="7">
    <source>
        <dbReference type="Pfam" id="PF08340"/>
    </source>
</evidence>
<evidence type="ECO:0000313" key="9">
    <source>
        <dbReference type="Proteomes" id="UP000250079"/>
    </source>
</evidence>
<dbReference type="PANTHER" id="PTHR30636:SF3">
    <property type="entry name" value="UPF0701 PROTEIN YICC"/>
    <property type="match status" value="1"/>
</dbReference>
<reference evidence="8 9" key="1">
    <citation type="submission" date="2016-12" db="EMBL/GenBank/DDBJ databases">
        <authorList>
            <person name="Song W.-J."/>
            <person name="Kurnit D.M."/>
        </authorList>
    </citation>
    <scope>NUCLEOTIDE SEQUENCE [LARGE SCALE GENOMIC DNA]</scope>
    <source>
        <strain evidence="8 9">IMCC3135</strain>
    </source>
</reference>
<dbReference type="KEGG" id="gai:IMCC3135_01745"/>
<dbReference type="PANTHER" id="PTHR30636">
    <property type="entry name" value="UPF0701 PROTEIN YICC"/>
    <property type="match status" value="1"/>
</dbReference>
<dbReference type="Pfam" id="PF08340">
    <property type="entry name" value="YicC-like_C"/>
    <property type="match status" value="1"/>
</dbReference>
<sequence>MLRSMTAFGRSTLSIDGGELLCEIRSLNHRYLDISIRLPETLRAVESEVRERLTKSVHRGKIELSLRVNEVSDSTGGITINTALLAELAQAAGQVEGLTSASCIVDSVRLLQWPGVLVIGSGLSDIPTDAAQTAFAQALQDFMATREREGQQMAALLMTRNAQIHELLAKLRQRRPQVLAKQREKLLVRLGQLAVDHDEDRLEQELVHVAQRLDIDEELDRLDAHVSELSLALQRDEPVGRRLDFLMQEFNRETNTISSKSSDKDTTAIAVDMKVLIEQMREQVQNVE</sequence>
<feature type="domain" description="Endoribonuclease YicC-like N-terminal" evidence="6">
    <location>
        <begin position="2"/>
        <end position="154"/>
    </location>
</feature>
<keyword evidence="2" id="KW-0540">Nuclease</keyword>
<evidence type="ECO:0000256" key="2">
    <source>
        <dbReference type="ARBA" id="ARBA00022722"/>
    </source>
</evidence>
<evidence type="ECO:0008006" key="10">
    <source>
        <dbReference type="Google" id="ProtNLM"/>
    </source>
</evidence>
<dbReference type="RefSeq" id="WP_088916012.1">
    <property type="nucleotide sequence ID" value="NZ_CP018632.1"/>
</dbReference>
<evidence type="ECO:0000313" key="8">
    <source>
        <dbReference type="EMBL" id="ASJ70468.1"/>
    </source>
</evidence>